<accession>A0A2P1G8G9</accession>
<dbReference type="GO" id="GO:0008137">
    <property type="term" value="F:NADH dehydrogenase (ubiquinone) activity"/>
    <property type="evidence" value="ECO:0007669"/>
    <property type="project" value="UniProtKB-UniRule"/>
</dbReference>
<comment type="function">
    <text evidence="1">Core subunit of the mitochondrial membrane respiratory chain NADH dehydrogenase (Complex I) which catalyzes electron transfer from NADH through the respiratory chain, using ubiquinone as an electron acceptor. Essential for the catalytic activity and assembly of complex I.</text>
</comment>
<keyword evidence="1" id="KW-0249">Electron transport</keyword>
<proteinExistence type="inferred from homology"/>
<keyword evidence="1" id="KW-0830">Ubiquinone</keyword>
<evidence type="ECO:0000313" key="2">
    <source>
        <dbReference type="EMBL" id="AVM81257.1"/>
    </source>
</evidence>
<keyword evidence="1" id="KW-0472">Membrane</keyword>
<keyword evidence="1 2" id="KW-0496">Mitochondrion</keyword>
<feature type="transmembrane region" description="Helical" evidence="1">
    <location>
        <begin position="32"/>
        <end position="51"/>
    </location>
</feature>
<keyword evidence="1" id="KW-1278">Translocase</keyword>
<gene>
    <name evidence="2" type="primary">nad6</name>
    <name evidence="2" type="ORF">CplaMt_p039</name>
</gene>
<dbReference type="AlphaFoldDB" id="A0A2P1G8G9"/>
<dbReference type="PANTHER" id="PTHR33269:SF17">
    <property type="entry name" value="NADH-UBIQUINONE OXIDOREDUCTASE CHAIN 6"/>
    <property type="match status" value="1"/>
</dbReference>
<dbReference type="EC" id="7.1.1.2" evidence="1"/>
<feature type="transmembrane region" description="Helical" evidence="1">
    <location>
        <begin position="57"/>
        <end position="79"/>
    </location>
</feature>
<keyword evidence="1" id="KW-0812">Transmembrane</keyword>
<dbReference type="InterPro" id="IPR042106">
    <property type="entry name" value="Nuo/plastoQ_OxRdtase_6_NuoJ"/>
</dbReference>
<keyword evidence="1" id="KW-1133">Transmembrane helix</keyword>
<evidence type="ECO:0000256" key="1">
    <source>
        <dbReference type="RuleBase" id="RU004430"/>
    </source>
</evidence>
<organism evidence="2">
    <name type="scientific">Cryptomonas curvata</name>
    <dbReference type="NCBI Taxonomy" id="233186"/>
    <lineage>
        <taxon>Eukaryota</taxon>
        <taxon>Cryptophyceae</taxon>
        <taxon>Cryptomonadales</taxon>
        <taxon>Cryptomonadaceae</taxon>
        <taxon>Cryptomonas</taxon>
    </lineage>
</organism>
<keyword evidence="1" id="KW-0679">Respiratory chain</keyword>
<name>A0A2P1G8G9_9CRYP</name>
<dbReference type="Gene3D" id="1.20.120.1200">
    <property type="entry name" value="NADH-ubiquinone/plastoquinone oxidoreductase chain 6, subunit NuoJ"/>
    <property type="match status" value="1"/>
</dbReference>
<feature type="transmembrane region" description="Helical" evidence="1">
    <location>
        <begin position="6"/>
        <end position="25"/>
    </location>
</feature>
<keyword evidence="1" id="KW-0813">Transport</keyword>
<dbReference type="RefSeq" id="YP_009476764.1">
    <property type="nucleotide sequence ID" value="NC_037454.1"/>
</dbReference>
<feature type="transmembrane region" description="Helical" evidence="1">
    <location>
        <begin position="91"/>
        <end position="112"/>
    </location>
</feature>
<comment type="similarity">
    <text evidence="1">Belongs to the complex I subunit 6 family.</text>
</comment>
<comment type="catalytic activity">
    <reaction evidence="1">
        <text>a ubiquinone + NADH + 5 H(+)(in) = a ubiquinol + NAD(+) + 4 H(+)(out)</text>
        <dbReference type="Rhea" id="RHEA:29091"/>
        <dbReference type="Rhea" id="RHEA-COMP:9565"/>
        <dbReference type="Rhea" id="RHEA-COMP:9566"/>
        <dbReference type="ChEBI" id="CHEBI:15378"/>
        <dbReference type="ChEBI" id="CHEBI:16389"/>
        <dbReference type="ChEBI" id="CHEBI:17976"/>
        <dbReference type="ChEBI" id="CHEBI:57540"/>
        <dbReference type="ChEBI" id="CHEBI:57945"/>
        <dbReference type="EC" id="7.1.1.2"/>
    </reaction>
</comment>
<dbReference type="GO" id="GO:0031966">
    <property type="term" value="C:mitochondrial membrane"/>
    <property type="evidence" value="ECO:0007669"/>
    <property type="project" value="UniProtKB-SubCell"/>
</dbReference>
<dbReference type="GeneID" id="36496327"/>
<sequence length="207" mass="23834">MLVENLFFYLFSTLSIVFSFFVITSKNPVHSILSLILVFFNAAALLILLGAEFLAMLFVIVYVGAVAVLFLFVIMMLNIKTSNLSISMYRYLPISLLFGSVFFFEFFVIFYFDLVSTDIYILSSFFDLNTQHLNFWGDSISSSNNVFVLGQLLYTYFSYLFIVSGIILLVSMIGAISLTLHRRNDIKRQLVYKQVARDFKSAVTWKY</sequence>
<dbReference type="EMBL" id="MG680942">
    <property type="protein sequence ID" value="AVM81257.1"/>
    <property type="molecule type" value="Genomic_DNA"/>
</dbReference>
<dbReference type="Pfam" id="PF00499">
    <property type="entry name" value="Oxidored_q3"/>
    <property type="match status" value="1"/>
</dbReference>
<protein>
    <recommendedName>
        <fullName evidence="1">NADH-ubiquinone oxidoreductase chain 6</fullName>
        <ecNumber evidence="1">7.1.1.2</ecNumber>
    </recommendedName>
</protein>
<comment type="subcellular location">
    <subcellularLocation>
        <location evidence="1">Mitochondrion membrane</location>
        <topology evidence="1">Multi-pass membrane protein</topology>
    </subcellularLocation>
</comment>
<geneLocation type="mitochondrion" evidence="2"/>
<reference evidence="2" key="1">
    <citation type="submission" date="2017-12" db="EMBL/GenBank/DDBJ databases">
        <title>Comparative mitochondrial genomics of cryptophyte algae: gene shuffling and dynamic mobile genetic elements.</title>
        <authorList>
            <person name="Kim J.I."/>
            <person name="Yoon H.S."/>
            <person name="Yi G."/>
            <person name="Shin W."/>
            <person name="Archibald J.M."/>
        </authorList>
    </citation>
    <scope>NUCLEOTIDE SEQUENCE</scope>
    <source>
        <strain evidence="2">FBCC300012D</strain>
    </source>
</reference>
<feature type="transmembrane region" description="Helical" evidence="1">
    <location>
        <begin position="156"/>
        <end position="180"/>
    </location>
</feature>
<keyword evidence="1" id="KW-0520">NAD</keyword>
<dbReference type="NCBIfam" id="NF005164">
    <property type="entry name" value="PRK06638.1-4"/>
    <property type="match status" value="1"/>
</dbReference>
<dbReference type="PANTHER" id="PTHR33269">
    <property type="entry name" value="NADH-UBIQUINONE OXIDOREDUCTASE CHAIN 6"/>
    <property type="match status" value="1"/>
</dbReference>
<dbReference type="InterPro" id="IPR001457">
    <property type="entry name" value="NADH_UbQ/plastoQ_OxRdtase_su6"/>
</dbReference>